<dbReference type="EMBL" id="JAACFV010000004">
    <property type="protein sequence ID" value="KAF7513705.1"/>
    <property type="molecule type" value="Genomic_DNA"/>
</dbReference>
<comment type="caution">
    <text evidence="1">The sequence shown here is derived from an EMBL/GenBank/DDBJ whole genome shotgun (WGS) entry which is preliminary data.</text>
</comment>
<proteinExistence type="predicted"/>
<name>A0A8H7AQP1_9EURO</name>
<gene>
    <name evidence="1" type="ORF">GJ744_007756</name>
</gene>
<evidence type="ECO:0000313" key="1">
    <source>
        <dbReference type="EMBL" id="KAF7513705.1"/>
    </source>
</evidence>
<accession>A0A8H7AQP1</accession>
<keyword evidence="2" id="KW-1185">Reference proteome</keyword>
<dbReference type="Proteomes" id="UP000606974">
    <property type="component" value="Unassembled WGS sequence"/>
</dbReference>
<organism evidence="1 2">
    <name type="scientific">Endocarpon pusillum</name>
    <dbReference type="NCBI Taxonomy" id="364733"/>
    <lineage>
        <taxon>Eukaryota</taxon>
        <taxon>Fungi</taxon>
        <taxon>Dikarya</taxon>
        <taxon>Ascomycota</taxon>
        <taxon>Pezizomycotina</taxon>
        <taxon>Eurotiomycetes</taxon>
        <taxon>Chaetothyriomycetidae</taxon>
        <taxon>Verrucariales</taxon>
        <taxon>Verrucariaceae</taxon>
        <taxon>Endocarpon</taxon>
    </lineage>
</organism>
<dbReference type="AlphaFoldDB" id="A0A8H7AQP1"/>
<dbReference type="OrthoDB" id="443402at2759"/>
<evidence type="ECO:0000313" key="2">
    <source>
        <dbReference type="Proteomes" id="UP000606974"/>
    </source>
</evidence>
<protein>
    <submittedName>
        <fullName evidence="1">Uncharacterized protein</fullName>
    </submittedName>
</protein>
<sequence>MDYLRTPEMSNYLKRKAPPRFNANMSLLKAFTAYIKCTKFPEFADRTGFAQYTSSGLMSALQEALAHANQLGEDYTAYALLDQLARCIPQMHAKTGQASLTVWGNPSNPVSLFFWEPVIDASLVGYFHHVLLRLPDYFPVFKDPAEPYMILCMVISPATMLEPHQQMSMFRLLLRAVDHPNETYCDSFSIVVPQDAVCVASKEMLQKVMPLDLTLMQPGSLSSGILDAASWNLKWILESGLFTLMLKHGADSNAAVYGEPPSDSALRPRLG</sequence>
<reference evidence="1" key="1">
    <citation type="submission" date="2020-02" db="EMBL/GenBank/DDBJ databases">
        <authorList>
            <person name="Palmer J.M."/>
        </authorList>
    </citation>
    <scope>NUCLEOTIDE SEQUENCE</scope>
    <source>
        <strain evidence="1">EPUS1.4</strain>
        <tissue evidence="1">Thallus</tissue>
    </source>
</reference>